<sequence>APSPTPAPTTVSPTAVRTPAPIPASTPVPTLLSTTASPSVLGCPIFKLSNRWDSNVQGDLKFIFPNTVSSWTLELTFSESLSDFQVYTMHKDTSSGSKFILTPFNRNSKQEAASTFTVFIWITYSVTETPQLTSAKLDGQELCS</sequence>
<dbReference type="InterPro" id="IPR008965">
    <property type="entry name" value="CBM2/CBM3_carb-bd_dom_sf"/>
</dbReference>
<organism evidence="2 3">
    <name type="scientific">Meganyctiphanes norvegica</name>
    <name type="common">Northern krill</name>
    <name type="synonym">Thysanopoda norvegica</name>
    <dbReference type="NCBI Taxonomy" id="48144"/>
    <lineage>
        <taxon>Eukaryota</taxon>
        <taxon>Metazoa</taxon>
        <taxon>Ecdysozoa</taxon>
        <taxon>Arthropoda</taxon>
        <taxon>Crustacea</taxon>
        <taxon>Multicrustacea</taxon>
        <taxon>Malacostraca</taxon>
        <taxon>Eumalacostraca</taxon>
        <taxon>Eucarida</taxon>
        <taxon>Euphausiacea</taxon>
        <taxon>Euphausiidae</taxon>
        <taxon>Meganyctiphanes</taxon>
    </lineage>
</organism>
<feature type="non-terminal residue" evidence="2">
    <location>
        <position position="1"/>
    </location>
</feature>
<gene>
    <name evidence="2" type="ORF">MNOR_LOCUS39935</name>
</gene>
<dbReference type="SUPFAM" id="SSF49384">
    <property type="entry name" value="Carbohydrate-binding domain"/>
    <property type="match status" value="1"/>
</dbReference>
<feature type="compositionally biased region" description="Low complexity" evidence="1">
    <location>
        <begin position="8"/>
        <end position="19"/>
    </location>
</feature>
<proteinExistence type="predicted"/>
<dbReference type="AlphaFoldDB" id="A0AAV2SP14"/>
<dbReference type="Proteomes" id="UP001497623">
    <property type="component" value="Unassembled WGS sequence"/>
</dbReference>
<protein>
    <submittedName>
        <fullName evidence="2">Uncharacterized protein</fullName>
    </submittedName>
</protein>
<feature type="region of interest" description="Disordered" evidence="1">
    <location>
        <begin position="1"/>
        <end position="24"/>
    </location>
</feature>
<evidence type="ECO:0000313" key="3">
    <source>
        <dbReference type="Proteomes" id="UP001497623"/>
    </source>
</evidence>
<keyword evidence="3" id="KW-1185">Reference proteome</keyword>
<evidence type="ECO:0000256" key="1">
    <source>
        <dbReference type="SAM" id="MobiDB-lite"/>
    </source>
</evidence>
<name>A0AAV2SP14_MEGNR</name>
<comment type="caution">
    <text evidence="2">The sequence shown here is derived from an EMBL/GenBank/DDBJ whole genome shotgun (WGS) entry which is preliminary data.</text>
</comment>
<reference evidence="2 3" key="1">
    <citation type="submission" date="2024-05" db="EMBL/GenBank/DDBJ databases">
        <authorList>
            <person name="Wallberg A."/>
        </authorList>
    </citation>
    <scope>NUCLEOTIDE SEQUENCE [LARGE SCALE GENOMIC DNA]</scope>
</reference>
<evidence type="ECO:0000313" key="2">
    <source>
        <dbReference type="EMBL" id="CAL4233407.1"/>
    </source>
</evidence>
<accession>A0AAV2SP14</accession>
<dbReference type="EMBL" id="CAXKWB010111864">
    <property type="protein sequence ID" value="CAL4233407.1"/>
    <property type="molecule type" value="Genomic_DNA"/>
</dbReference>
<dbReference type="GO" id="GO:0030246">
    <property type="term" value="F:carbohydrate binding"/>
    <property type="evidence" value="ECO:0007669"/>
    <property type="project" value="InterPro"/>
</dbReference>